<evidence type="ECO:0000256" key="5">
    <source>
        <dbReference type="ARBA" id="ARBA00022833"/>
    </source>
</evidence>
<dbReference type="GO" id="GO:0019556">
    <property type="term" value="P:L-histidine catabolic process to glutamate and formamide"/>
    <property type="evidence" value="ECO:0007669"/>
    <property type="project" value="UniProtKB-UniRule"/>
</dbReference>
<feature type="binding site" evidence="7">
    <location>
        <position position="148"/>
    </location>
    <ligand>
        <name>N-formimidoyl-L-glutamate</name>
        <dbReference type="ChEBI" id="CHEBI:58928"/>
    </ligand>
</feature>
<keyword evidence="3 7" id="KW-0378">Hydrolase</keyword>
<dbReference type="InterPro" id="IPR032466">
    <property type="entry name" value="Metal_Hydrolase"/>
</dbReference>
<dbReference type="PATRIC" id="fig|318683.6.peg.614"/>
<comment type="pathway">
    <text evidence="7">Amino-acid degradation; L-histidine degradation into L-glutamate; N-formimidoyl-L-glutamate from L-histidine: step 3/3.</text>
</comment>
<feature type="binding site" evidence="7">
    <location>
        <position position="148"/>
    </location>
    <ligand>
        <name>4-imidazolone-5-propanoate</name>
        <dbReference type="ChEBI" id="CHEBI:77893"/>
    </ligand>
</feature>
<dbReference type="FunFam" id="3.20.20.140:FF:000007">
    <property type="entry name" value="Imidazolonepropionase"/>
    <property type="match status" value="1"/>
</dbReference>
<gene>
    <name evidence="7" type="primary">hutI</name>
    <name evidence="9" type="ORF">AD945_09085</name>
</gene>
<dbReference type="Gene3D" id="3.20.20.140">
    <property type="entry name" value="Metal-dependent hydrolases"/>
    <property type="match status" value="1"/>
</dbReference>
<evidence type="ECO:0000256" key="1">
    <source>
        <dbReference type="ARBA" id="ARBA00012864"/>
    </source>
</evidence>
<dbReference type="SUPFAM" id="SSF51338">
    <property type="entry name" value="Composite domain of metallo-dependent hydrolases"/>
    <property type="match status" value="1"/>
</dbReference>
<comment type="similarity">
    <text evidence="7">Belongs to the metallo-dependent hydrolases superfamily. HutI family.</text>
</comment>
<dbReference type="GO" id="GO:0008270">
    <property type="term" value="F:zinc ion binding"/>
    <property type="evidence" value="ECO:0007669"/>
    <property type="project" value="UniProtKB-UniRule"/>
</dbReference>
<feature type="binding site" evidence="7">
    <location>
        <position position="323"/>
    </location>
    <ligand>
        <name>N-formimidoyl-L-glutamate</name>
        <dbReference type="ChEBI" id="CHEBI:58928"/>
    </ligand>
</feature>
<comment type="function">
    <text evidence="7">Catalyzes the hydrolytic cleavage of the carbon-nitrogen bond in imidazolone-5-propanoate to yield N-formimidoyl-L-glutamate. It is the third step in the universal histidine degradation pathway.</text>
</comment>
<evidence type="ECO:0000256" key="7">
    <source>
        <dbReference type="HAMAP-Rule" id="MF_00372"/>
    </source>
</evidence>
<dbReference type="Proteomes" id="UP000075636">
    <property type="component" value="Unassembled WGS sequence"/>
</dbReference>
<feature type="binding site" evidence="7">
    <location>
        <position position="78"/>
    </location>
    <ligand>
        <name>Fe(3+)</name>
        <dbReference type="ChEBI" id="CHEBI:29034"/>
    </ligand>
</feature>
<dbReference type="Pfam" id="PF01979">
    <property type="entry name" value="Amidohydro_1"/>
    <property type="match status" value="1"/>
</dbReference>
<dbReference type="RefSeq" id="WP_062108225.1">
    <property type="nucleotide sequence ID" value="NZ_LHZR01000107.1"/>
</dbReference>
<dbReference type="STRING" id="318683.A0U94_00490"/>
<dbReference type="UniPathway" id="UPA00379">
    <property type="reaction ID" value="UER00551"/>
</dbReference>
<keyword evidence="6 7" id="KW-0408">Iron</keyword>
<dbReference type="InterPro" id="IPR005920">
    <property type="entry name" value="HutI"/>
</dbReference>
<dbReference type="GO" id="GO:0019557">
    <property type="term" value="P:L-histidine catabolic process to glutamate and formate"/>
    <property type="evidence" value="ECO:0007669"/>
    <property type="project" value="UniProtKB-UniPathway"/>
</dbReference>
<comment type="caution">
    <text evidence="9">The sequence shown here is derived from an EMBL/GenBank/DDBJ whole genome shotgun (WGS) entry which is preliminary data.</text>
</comment>
<comment type="subcellular location">
    <subcellularLocation>
        <location evidence="7">Cytoplasm</location>
    </subcellularLocation>
</comment>
<dbReference type="EMBL" id="LHZR01000107">
    <property type="protein sequence ID" value="KXV47835.1"/>
    <property type="molecule type" value="Genomic_DNA"/>
</dbReference>
<feature type="binding site" evidence="7">
    <location>
        <position position="246"/>
    </location>
    <ligand>
        <name>Fe(3+)</name>
        <dbReference type="ChEBI" id="CHEBI:29034"/>
    </ligand>
</feature>
<dbReference type="PANTHER" id="PTHR42752">
    <property type="entry name" value="IMIDAZOLONEPROPIONASE"/>
    <property type="match status" value="1"/>
</dbReference>
<feature type="binding site" evidence="7">
    <location>
        <position position="76"/>
    </location>
    <ligand>
        <name>Zn(2+)</name>
        <dbReference type="ChEBI" id="CHEBI:29105"/>
    </ligand>
</feature>
<feature type="binding site" evidence="7">
    <location>
        <position position="78"/>
    </location>
    <ligand>
        <name>Zn(2+)</name>
        <dbReference type="ChEBI" id="CHEBI:29105"/>
    </ligand>
</feature>
<feature type="binding site" evidence="7">
    <location>
        <position position="181"/>
    </location>
    <ligand>
        <name>4-imidazolone-5-propanoate</name>
        <dbReference type="ChEBI" id="CHEBI:77893"/>
    </ligand>
</feature>
<comment type="cofactor">
    <cofactor evidence="7">
        <name>Zn(2+)</name>
        <dbReference type="ChEBI" id="CHEBI:29105"/>
    </cofactor>
    <cofactor evidence="7">
        <name>Fe(3+)</name>
        <dbReference type="ChEBI" id="CHEBI:29034"/>
    </cofactor>
    <text evidence="7">Binds 1 zinc or iron ion per subunit.</text>
</comment>
<dbReference type="EC" id="3.5.2.7" evidence="1 7"/>
<feature type="binding site" evidence="7">
    <location>
        <position position="249"/>
    </location>
    <ligand>
        <name>4-imidazolone-5-propanoate</name>
        <dbReference type="ChEBI" id="CHEBI:77893"/>
    </ligand>
</feature>
<evidence type="ECO:0000313" key="10">
    <source>
        <dbReference type="Proteomes" id="UP000075636"/>
    </source>
</evidence>
<dbReference type="GO" id="GO:0050480">
    <property type="term" value="F:imidazolonepropionase activity"/>
    <property type="evidence" value="ECO:0007669"/>
    <property type="project" value="UniProtKB-UniRule"/>
</dbReference>
<feature type="binding site" evidence="7">
    <location>
        <position position="321"/>
    </location>
    <ligand>
        <name>Fe(3+)</name>
        <dbReference type="ChEBI" id="CHEBI:29034"/>
    </ligand>
</feature>
<proteinExistence type="inferred from homology"/>
<evidence type="ECO:0000256" key="6">
    <source>
        <dbReference type="ARBA" id="ARBA00023004"/>
    </source>
</evidence>
<sequence>MWDVLWLNVHLATGDEALVTAGDGYGCIRNGAVGVHDGAICWIGAQADLPDVPENLAIRIEDGRGGWLTPGLIDAHTHVVFAGDRSREFAERLNGASYEEIARKGGGILSTVAATRAASEQELLEASLKRVHTMIREGTTTLEVKSGYGLTLADELKQLRVARAIGEQLPVRVHKTFLGAHAVPPEYQGRADAYVTFLVEEVLPVLHEEKLVDSVDAFCETIAFSPAQTEILFEAAQMLGLPVRIHAEQLSLGGGTVLAARYHGLSADHLEYADEQAVMSMARHGTVAMLLPGAFYFIREKQLPPVALLREHGVGIGLATDCNPGTSPVLGLTAVMNMGCTLFRLTPEESFRAVTSVGARALGLGQQVGMLRQGMRADMALWDVTGPHELSYWVGGLRPTRRIFEGRCVQDI</sequence>
<evidence type="ECO:0000256" key="4">
    <source>
        <dbReference type="ARBA" id="ARBA00022808"/>
    </source>
</evidence>
<dbReference type="GO" id="GO:0005506">
    <property type="term" value="F:iron ion binding"/>
    <property type="evidence" value="ECO:0007669"/>
    <property type="project" value="UniProtKB-UniRule"/>
</dbReference>
<keyword evidence="2 7" id="KW-0479">Metal-binding</keyword>
<keyword evidence="4 7" id="KW-0369">Histidine metabolism</keyword>
<evidence type="ECO:0000313" key="9">
    <source>
        <dbReference type="EMBL" id="KXV47835.1"/>
    </source>
</evidence>
<protein>
    <recommendedName>
        <fullName evidence="1 7">Imidazolonepropionase</fullName>
        <ecNumber evidence="1 7">3.5.2.7</ecNumber>
    </recommendedName>
    <alternativeName>
        <fullName evidence="7">Imidazolone-5-propionate hydrolase</fullName>
    </alternativeName>
</protein>
<evidence type="ECO:0000259" key="8">
    <source>
        <dbReference type="Pfam" id="PF01979"/>
    </source>
</evidence>
<feature type="binding site" evidence="7">
    <location>
        <position position="76"/>
    </location>
    <ligand>
        <name>Fe(3+)</name>
        <dbReference type="ChEBI" id="CHEBI:29034"/>
    </ligand>
</feature>
<dbReference type="InterPro" id="IPR011059">
    <property type="entry name" value="Metal-dep_hydrolase_composite"/>
</dbReference>
<feature type="binding site" evidence="7">
    <location>
        <position position="246"/>
    </location>
    <ligand>
        <name>Zn(2+)</name>
        <dbReference type="ChEBI" id="CHEBI:29105"/>
    </ligand>
</feature>
<dbReference type="Gene3D" id="2.30.40.10">
    <property type="entry name" value="Urease, subunit C, domain 1"/>
    <property type="match status" value="1"/>
</dbReference>
<dbReference type="AlphaFoldDB" id="A0A149TJ06"/>
<feature type="binding site" evidence="7">
    <location>
        <position position="321"/>
    </location>
    <ligand>
        <name>Zn(2+)</name>
        <dbReference type="ChEBI" id="CHEBI:29105"/>
    </ligand>
</feature>
<dbReference type="GO" id="GO:0005737">
    <property type="term" value="C:cytoplasm"/>
    <property type="evidence" value="ECO:0007669"/>
    <property type="project" value="UniProtKB-SubCell"/>
</dbReference>
<organism evidence="9 10">
    <name type="scientific">Gluconobacter albidus</name>
    <dbReference type="NCBI Taxonomy" id="318683"/>
    <lineage>
        <taxon>Bacteria</taxon>
        <taxon>Pseudomonadati</taxon>
        <taxon>Pseudomonadota</taxon>
        <taxon>Alphaproteobacteria</taxon>
        <taxon>Acetobacterales</taxon>
        <taxon>Acetobacteraceae</taxon>
        <taxon>Gluconobacter</taxon>
    </lineage>
</organism>
<keyword evidence="7" id="KW-0963">Cytoplasm</keyword>
<evidence type="ECO:0000256" key="2">
    <source>
        <dbReference type="ARBA" id="ARBA00022723"/>
    </source>
</evidence>
<comment type="catalytic activity">
    <reaction evidence="7">
        <text>4-imidazolone-5-propanoate + H2O = N-formimidoyl-L-glutamate</text>
        <dbReference type="Rhea" id="RHEA:23660"/>
        <dbReference type="ChEBI" id="CHEBI:15377"/>
        <dbReference type="ChEBI" id="CHEBI:58928"/>
        <dbReference type="ChEBI" id="CHEBI:77893"/>
        <dbReference type="EC" id="3.5.2.7"/>
    </reaction>
</comment>
<dbReference type="NCBIfam" id="TIGR01224">
    <property type="entry name" value="hutI"/>
    <property type="match status" value="1"/>
</dbReference>
<feature type="binding site" evidence="7">
    <location>
        <position position="85"/>
    </location>
    <ligand>
        <name>4-imidazolone-5-propanoate</name>
        <dbReference type="ChEBI" id="CHEBI:77893"/>
    </ligand>
</feature>
<evidence type="ECO:0000256" key="3">
    <source>
        <dbReference type="ARBA" id="ARBA00022801"/>
    </source>
</evidence>
<dbReference type="SUPFAM" id="SSF51556">
    <property type="entry name" value="Metallo-dependent hydrolases"/>
    <property type="match status" value="1"/>
</dbReference>
<feature type="binding site" evidence="7">
    <location>
        <position position="325"/>
    </location>
    <ligand>
        <name>N-formimidoyl-L-glutamate</name>
        <dbReference type="ChEBI" id="CHEBI:58928"/>
    </ligand>
</feature>
<dbReference type="InterPro" id="IPR006680">
    <property type="entry name" value="Amidohydro-rel"/>
</dbReference>
<dbReference type="PANTHER" id="PTHR42752:SF1">
    <property type="entry name" value="IMIDAZOLONEPROPIONASE-RELATED"/>
    <property type="match status" value="1"/>
</dbReference>
<dbReference type="OrthoDB" id="9776455at2"/>
<dbReference type="HAMAP" id="MF_00372">
    <property type="entry name" value="HutI"/>
    <property type="match status" value="1"/>
</dbReference>
<reference evidence="9 10" key="1">
    <citation type="submission" date="2015-06" db="EMBL/GenBank/DDBJ databases">
        <title>Improved classification and identification of acetic acid bacteria using matrix-assisted laser desorption/ionization time-of-flight mass spectrometry; Gluconobacter nephelii and Gluconobacter uchimurae are later heterotypic synonyms of Gluconobacter japonicus and Gluconobacter oxydans, respectively.</title>
        <authorList>
            <person name="Li L."/>
            <person name="Cleenwerck I."/>
            <person name="De Vuyst L."/>
            <person name="Vandamme P."/>
        </authorList>
    </citation>
    <scope>NUCLEOTIDE SEQUENCE [LARGE SCALE GENOMIC DNA]</scope>
    <source>
        <strain evidence="9 10">LMG 1768</strain>
    </source>
</reference>
<feature type="domain" description="Amidohydrolase-related" evidence="8">
    <location>
        <begin position="68"/>
        <end position="395"/>
    </location>
</feature>
<keyword evidence="5 7" id="KW-0862">Zinc</keyword>
<feature type="binding site" evidence="7">
    <location>
        <position position="326"/>
    </location>
    <ligand>
        <name>4-imidazolone-5-propanoate</name>
        <dbReference type="ChEBI" id="CHEBI:77893"/>
    </ligand>
</feature>
<accession>A0A149TJ06</accession>
<name>A0A149TJ06_9PROT</name>